<dbReference type="PANTHER" id="PTHR48012">
    <property type="entry name" value="STERILE20-LIKE KINASE, ISOFORM B-RELATED"/>
    <property type="match status" value="1"/>
</dbReference>
<keyword evidence="6" id="KW-1185">Reference proteome</keyword>
<dbReference type="SUPFAM" id="SSF56112">
    <property type="entry name" value="Protein kinase-like (PK-like)"/>
    <property type="match status" value="1"/>
</dbReference>
<dbReference type="GO" id="GO:0005737">
    <property type="term" value="C:cytoplasm"/>
    <property type="evidence" value="ECO:0007669"/>
    <property type="project" value="TreeGrafter"/>
</dbReference>
<dbReference type="Proteomes" id="UP001195483">
    <property type="component" value="Unassembled WGS sequence"/>
</dbReference>
<dbReference type="PROSITE" id="PS50011">
    <property type="entry name" value="PROTEIN_KINASE_DOM"/>
    <property type="match status" value="1"/>
</dbReference>
<keyword evidence="3" id="KW-0067">ATP-binding</keyword>
<evidence type="ECO:0000259" key="4">
    <source>
        <dbReference type="PROSITE" id="PS50011"/>
    </source>
</evidence>
<evidence type="ECO:0000256" key="1">
    <source>
        <dbReference type="ARBA" id="ARBA00008874"/>
    </source>
</evidence>
<dbReference type="GO" id="GO:0004674">
    <property type="term" value="F:protein serine/threonine kinase activity"/>
    <property type="evidence" value="ECO:0007669"/>
    <property type="project" value="TreeGrafter"/>
</dbReference>
<reference evidence="5" key="1">
    <citation type="journal article" date="2021" name="Genome Biol. Evol.">
        <title>A High-Quality Reference Genome for a Parasitic Bivalve with Doubly Uniparental Inheritance (Bivalvia: Unionida).</title>
        <authorList>
            <person name="Smith C.H."/>
        </authorList>
    </citation>
    <scope>NUCLEOTIDE SEQUENCE</scope>
    <source>
        <strain evidence="5">CHS0354</strain>
    </source>
</reference>
<organism evidence="5 6">
    <name type="scientific">Potamilus streckersoni</name>
    <dbReference type="NCBI Taxonomy" id="2493646"/>
    <lineage>
        <taxon>Eukaryota</taxon>
        <taxon>Metazoa</taxon>
        <taxon>Spiralia</taxon>
        <taxon>Lophotrochozoa</taxon>
        <taxon>Mollusca</taxon>
        <taxon>Bivalvia</taxon>
        <taxon>Autobranchia</taxon>
        <taxon>Heteroconchia</taxon>
        <taxon>Palaeoheterodonta</taxon>
        <taxon>Unionida</taxon>
        <taxon>Unionoidea</taxon>
        <taxon>Unionidae</taxon>
        <taxon>Ambleminae</taxon>
        <taxon>Lampsilini</taxon>
        <taxon>Potamilus</taxon>
    </lineage>
</organism>
<sequence>MPFLYPASNILLDGDMNARLCDIGFSATLETHRFANKGCTTILGSCFWASPEVAKGEQSNAKVDIWSLGCTIIQLLTAHRPWYPHPPYTALLRIGCNLSPLSDAHEQFSISDVMKEFLYPIFHVDASKRPSAQDLLLHSVFS</sequence>
<dbReference type="AlphaFoldDB" id="A0AAE0W5P8"/>
<comment type="caution">
    <text evidence="5">The sequence shown here is derived from an EMBL/GenBank/DDBJ whole genome shotgun (WGS) entry which is preliminary data.</text>
</comment>
<dbReference type="EMBL" id="JAEAOA010002338">
    <property type="protein sequence ID" value="KAK3602476.1"/>
    <property type="molecule type" value="Genomic_DNA"/>
</dbReference>
<accession>A0AAE0W5P8</accession>
<reference evidence="5" key="3">
    <citation type="submission" date="2023-05" db="EMBL/GenBank/DDBJ databases">
        <authorList>
            <person name="Smith C.H."/>
        </authorList>
    </citation>
    <scope>NUCLEOTIDE SEQUENCE</scope>
    <source>
        <strain evidence="5">CHS0354</strain>
        <tissue evidence="5">Mantle</tissue>
    </source>
</reference>
<evidence type="ECO:0000313" key="5">
    <source>
        <dbReference type="EMBL" id="KAK3602476.1"/>
    </source>
</evidence>
<dbReference type="Gene3D" id="1.10.510.10">
    <property type="entry name" value="Transferase(Phosphotransferase) domain 1"/>
    <property type="match status" value="1"/>
</dbReference>
<feature type="domain" description="Protein kinase" evidence="4">
    <location>
        <begin position="1"/>
        <end position="141"/>
    </location>
</feature>
<evidence type="ECO:0000313" key="6">
    <source>
        <dbReference type="Proteomes" id="UP001195483"/>
    </source>
</evidence>
<gene>
    <name evidence="5" type="ORF">CHS0354_040543</name>
</gene>
<evidence type="ECO:0000256" key="3">
    <source>
        <dbReference type="ARBA" id="ARBA00022840"/>
    </source>
</evidence>
<protein>
    <recommendedName>
        <fullName evidence="4">Protein kinase domain-containing protein</fullName>
    </recommendedName>
</protein>
<dbReference type="SMART" id="SM00220">
    <property type="entry name" value="S_TKc"/>
    <property type="match status" value="1"/>
</dbReference>
<dbReference type="InterPro" id="IPR050629">
    <property type="entry name" value="STE20/SPS1-PAK"/>
</dbReference>
<comment type="similarity">
    <text evidence="1">Belongs to the protein kinase superfamily. STE Ser/Thr protein kinase family. STE20 subfamily.</text>
</comment>
<dbReference type="InterPro" id="IPR000719">
    <property type="entry name" value="Prot_kinase_dom"/>
</dbReference>
<dbReference type="InterPro" id="IPR011009">
    <property type="entry name" value="Kinase-like_dom_sf"/>
</dbReference>
<proteinExistence type="inferred from homology"/>
<evidence type="ECO:0000256" key="2">
    <source>
        <dbReference type="ARBA" id="ARBA00022741"/>
    </source>
</evidence>
<reference evidence="5" key="2">
    <citation type="journal article" date="2021" name="Genome Biol. Evol.">
        <title>Developing a high-quality reference genome for a parasitic bivalve with doubly uniparental inheritance (Bivalvia: Unionida).</title>
        <authorList>
            <person name="Smith C.H."/>
        </authorList>
    </citation>
    <scope>NUCLEOTIDE SEQUENCE</scope>
    <source>
        <strain evidence="5">CHS0354</strain>
        <tissue evidence="5">Mantle</tissue>
    </source>
</reference>
<name>A0AAE0W5P8_9BIVA</name>
<dbReference type="Pfam" id="PF00069">
    <property type="entry name" value="Pkinase"/>
    <property type="match status" value="1"/>
</dbReference>
<keyword evidence="2" id="KW-0547">Nucleotide-binding</keyword>
<dbReference type="GO" id="GO:0005524">
    <property type="term" value="F:ATP binding"/>
    <property type="evidence" value="ECO:0007669"/>
    <property type="project" value="UniProtKB-KW"/>
</dbReference>